<comment type="caution">
    <text evidence="2">The sequence shown here is derived from an EMBL/GenBank/DDBJ whole genome shotgun (WGS) entry which is preliminary data.</text>
</comment>
<protein>
    <submittedName>
        <fullName evidence="2">Uncharacterized protein</fullName>
    </submittedName>
</protein>
<dbReference type="AlphaFoldDB" id="A0AAV9SM57"/>
<gene>
    <name evidence="2" type="ORF">CRENBAI_008048</name>
</gene>
<keyword evidence="3" id="KW-1185">Reference proteome</keyword>
<sequence>MVTAASEQILTEYKVIVQDPVYPVDLIIDSVSSISSSCNLTLTCSTEDSNISSTFTCTGKTCHQEGGEKSKVTKSGSSLHVSLSHVSIICNHSNQVSWLQKKTAADHLCLQYTEAERLSGVSICLVKKVVFSVGLIIMVLAVISVHLMEKFDKQK</sequence>
<dbReference type="Proteomes" id="UP001311232">
    <property type="component" value="Unassembled WGS sequence"/>
</dbReference>
<evidence type="ECO:0000313" key="2">
    <source>
        <dbReference type="EMBL" id="KAK5622203.1"/>
    </source>
</evidence>
<accession>A0AAV9SM57</accession>
<keyword evidence="1" id="KW-0472">Membrane</keyword>
<name>A0AAV9SM57_9TELE</name>
<feature type="transmembrane region" description="Helical" evidence="1">
    <location>
        <begin position="129"/>
        <end position="148"/>
    </location>
</feature>
<dbReference type="EMBL" id="JAHHUM010000168">
    <property type="protein sequence ID" value="KAK5622203.1"/>
    <property type="molecule type" value="Genomic_DNA"/>
</dbReference>
<organism evidence="2 3">
    <name type="scientific">Crenichthys baileyi</name>
    <name type="common">White River springfish</name>
    <dbReference type="NCBI Taxonomy" id="28760"/>
    <lineage>
        <taxon>Eukaryota</taxon>
        <taxon>Metazoa</taxon>
        <taxon>Chordata</taxon>
        <taxon>Craniata</taxon>
        <taxon>Vertebrata</taxon>
        <taxon>Euteleostomi</taxon>
        <taxon>Actinopterygii</taxon>
        <taxon>Neopterygii</taxon>
        <taxon>Teleostei</taxon>
        <taxon>Neoteleostei</taxon>
        <taxon>Acanthomorphata</taxon>
        <taxon>Ovalentaria</taxon>
        <taxon>Atherinomorphae</taxon>
        <taxon>Cyprinodontiformes</taxon>
        <taxon>Goodeidae</taxon>
        <taxon>Crenichthys</taxon>
    </lineage>
</organism>
<evidence type="ECO:0000313" key="3">
    <source>
        <dbReference type="Proteomes" id="UP001311232"/>
    </source>
</evidence>
<proteinExistence type="predicted"/>
<keyword evidence="1" id="KW-0812">Transmembrane</keyword>
<keyword evidence="1" id="KW-1133">Transmembrane helix</keyword>
<evidence type="ECO:0000256" key="1">
    <source>
        <dbReference type="SAM" id="Phobius"/>
    </source>
</evidence>
<reference evidence="2 3" key="1">
    <citation type="submission" date="2021-06" db="EMBL/GenBank/DDBJ databases">
        <authorList>
            <person name="Palmer J.M."/>
        </authorList>
    </citation>
    <scope>NUCLEOTIDE SEQUENCE [LARGE SCALE GENOMIC DNA]</scope>
    <source>
        <strain evidence="2 3">MEX-2019</strain>
        <tissue evidence="2">Muscle</tissue>
    </source>
</reference>